<feature type="region of interest" description="Disordered" evidence="1">
    <location>
        <begin position="46"/>
        <end position="66"/>
    </location>
</feature>
<evidence type="ECO:0008006" key="4">
    <source>
        <dbReference type="Google" id="ProtNLM"/>
    </source>
</evidence>
<evidence type="ECO:0000313" key="3">
    <source>
        <dbReference type="Proteomes" id="UP001143509"/>
    </source>
</evidence>
<accession>A0ABQ5T9L1</accession>
<proteinExistence type="predicted"/>
<keyword evidence="3" id="KW-1185">Reference proteome</keyword>
<sequence>MNPLQQIRDKRAHLARQRAAIDLQDAELEVAEKVLVRLEAERPEGKTFELQPVQPGKNDEPRDTFAFDVPPIRLSRRELVLEALKGEKIWMTSAEINEEIAKRHGAQIKPTSFYPMLSNLKNEAVIKREGDRMALASRIEGEG</sequence>
<dbReference type="RefSeq" id="WP_271165469.1">
    <property type="nucleotide sequence ID" value="NZ_BSFD01000006.1"/>
</dbReference>
<dbReference type="Proteomes" id="UP001143509">
    <property type="component" value="Unassembled WGS sequence"/>
</dbReference>
<dbReference type="EMBL" id="BSFD01000006">
    <property type="protein sequence ID" value="GLK49281.1"/>
    <property type="molecule type" value="Genomic_DNA"/>
</dbReference>
<reference evidence="2" key="2">
    <citation type="submission" date="2023-01" db="EMBL/GenBank/DDBJ databases">
        <authorList>
            <person name="Sun Q."/>
            <person name="Evtushenko L."/>
        </authorList>
    </citation>
    <scope>NUCLEOTIDE SEQUENCE</scope>
    <source>
        <strain evidence="2">VKM B-1499</strain>
    </source>
</reference>
<organism evidence="2 3">
    <name type="scientific">Brevundimonas intermedia</name>
    <dbReference type="NCBI Taxonomy" id="74315"/>
    <lineage>
        <taxon>Bacteria</taxon>
        <taxon>Pseudomonadati</taxon>
        <taxon>Pseudomonadota</taxon>
        <taxon>Alphaproteobacteria</taxon>
        <taxon>Caulobacterales</taxon>
        <taxon>Caulobacteraceae</taxon>
        <taxon>Brevundimonas</taxon>
    </lineage>
</organism>
<gene>
    <name evidence="2" type="ORF">GCM10017620_22540</name>
</gene>
<name>A0ABQ5T9L1_9CAUL</name>
<comment type="caution">
    <text evidence="2">The sequence shown here is derived from an EMBL/GenBank/DDBJ whole genome shotgun (WGS) entry which is preliminary data.</text>
</comment>
<evidence type="ECO:0000256" key="1">
    <source>
        <dbReference type="SAM" id="MobiDB-lite"/>
    </source>
</evidence>
<evidence type="ECO:0000313" key="2">
    <source>
        <dbReference type="EMBL" id="GLK49281.1"/>
    </source>
</evidence>
<reference evidence="2" key="1">
    <citation type="journal article" date="2014" name="Int. J. Syst. Evol. Microbiol.">
        <title>Complete genome of a new Firmicutes species belonging to the dominant human colonic microbiota ('Ruminococcus bicirculans') reveals two chromosomes and a selective capacity to utilize plant glucans.</title>
        <authorList>
            <consortium name="NISC Comparative Sequencing Program"/>
            <person name="Wegmann U."/>
            <person name="Louis P."/>
            <person name="Goesmann A."/>
            <person name="Henrissat B."/>
            <person name="Duncan S.H."/>
            <person name="Flint H.J."/>
        </authorList>
    </citation>
    <scope>NUCLEOTIDE SEQUENCE</scope>
    <source>
        <strain evidence="2">VKM B-1499</strain>
    </source>
</reference>
<protein>
    <recommendedName>
        <fullName evidence="4">HTH HARE-type domain-containing protein</fullName>
    </recommendedName>
</protein>